<keyword evidence="2" id="KW-1185">Reference proteome</keyword>
<organism evidence="1 2">
    <name type="scientific">Streptomyces abikoensis</name>
    <dbReference type="NCBI Taxonomy" id="97398"/>
    <lineage>
        <taxon>Bacteria</taxon>
        <taxon>Bacillati</taxon>
        <taxon>Actinomycetota</taxon>
        <taxon>Actinomycetes</taxon>
        <taxon>Kitasatosporales</taxon>
        <taxon>Streptomycetaceae</taxon>
        <taxon>Streptomyces</taxon>
    </lineage>
</organism>
<reference evidence="1 2" key="1">
    <citation type="submission" date="2024-10" db="EMBL/GenBank/DDBJ databases">
        <title>The Natural Products Discovery Center: Release of the First 8490 Sequenced Strains for Exploring Actinobacteria Biosynthetic Diversity.</title>
        <authorList>
            <person name="Kalkreuter E."/>
            <person name="Kautsar S.A."/>
            <person name="Yang D."/>
            <person name="Bader C.D."/>
            <person name="Teijaro C.N."/>
            <person name="Fluegel L."/>
            <person name="Davis C.M."/>
            <person name="Simpson J.R."/>
            <person name="Lauterbach L."/>
            <person name="Steele A.D."/>
            <person name="Gui C."/>
            <person name="Meng S."/>
            <person name="Li G."/>
            <person name="Viehrig K."/>
            <person name="Ye F."/>
            <person name="Su P."/>
            <person name="Kiefer A.F."/>
            <person name="Nichols A."/>
            <person name="Cepeda A.J."/>
            <person name="Yan W."/>
            <person name="Fan B."/>
            <person name="Jiang Y."/>
            <person name="Adhikari A."/>
            <person name="Zheng C.-J."/>
            <person name="Schuster L."/>
            <person name="Cowan T.M."/>
            <person name="Smanski M.J."/>
            <person name="Chevrette M.G."/>
            <person name="De Carvalho L.P.S."/>
            <person name="Shen B."/>
        </authorList>
    </citation>
    <scope>NUCLEOTIDE SEQUENCE [LARGE SCALE GENOMIC DNA]</scope>
    <source>
        <strain evidence="1 2">NPDC020979</strain>
    </source>
</reference>
<dbReference type="EMBL" id="JBIRRB010000018">
    <property type="protein sequence ID" value="MFI0915207.1"/>
    <property type="molecule type" value="Genomic_DNA"/>
</dbReference>
<name>A0ABW7TFW7_9ACTN</name>
<dbReference type="Proteomes" id="UP001611162">
    <property type="component" value="Unassembled WGS sequence"/>
</dbReference>
<sequence length="42" mass="4699">MDQRTHAGPHDLTRAPAADMHVERVRVRLLGAKPPTARLVEE</sequence>
<comment type="caution">
    <text evidence="1">The sequence shown here is derived from an EMBL/GenBank/DDBJ whole genome shotgun (WGS) entry which is preliminary data.</text>
</comment>
<evidence type="ECO:0000313" key="2">
    <source>
        <dbReference type="Proteomes" id="UP001611162"/>
    </source>
</evidence>
<protein>
    <submittedName>
        <fullName evidence="1">Uncharacterized protein</fullName>
    </submittedName>
</protein>
<evidence type="ECO:0000313" key="1">
    <source>
        <dbReference type="EMBL" id="MFI0915207.1"/>
    </source>
</evidence>
<proteinExistence type="predicted"/>
<accession>A0ABW7TFW7</accession>
<gene>
    <name evidence="1" type="ORF">ACH4TF_32960</name>
</gene>
<dbReference type="RefSeq" id="WP_397614833.1">
    <property type="nucleotide sequence ID" value="NZ_JBIRRB010000018.1"/>
</dbReference>